<feature type="transmembrane region" description="Helical" evidence="12">
    <location>
        <begin position="777"/>
        <end position="799"/>
    </location>
</feature>
<gene>
    <name evidence="14" type="ORF">QYF61_026702</name>
</gene>
<dbReference type="GO" id="GO:0043005">
    <property type="term" value="C:neuron projection"/>
    <property type="evidence" value="ECO:0007669"/>
    <property type="project" value="TreeGrafter"/>
</dbReference>
<dbReference type="PROSITE" id="PS50262">
    <property type="entry name" value="G_PROTEIN_RECEP_F1_2"/>
    <property type="match status" value="1"/>
</dbReference>
<keyword evidence="4 12" id="KW-1133">Transmembrane helix</keyword>
<dbReference type="GO" id="GO:0042923">
    <property type="term" value="F:neuropeptide binding"/>
    <property type="evidence" value="ECO:0007669"/>
    <property type="project" value="TreeGrafter"/>
</dbReference>
<keyword evidence="5 11" id="KW-0297">G-protein coupled receptor</keyword>
<evidence type="ECO:0000256" key="11">
    <source>
        <dbReference type="RuleBase" id="RU000688"/>
    </source>
</evidence>
<evidence type="ECO:0000256" key="1">
    <source>
        <dbReference type="ARBA" id="ARBA00004651"/>
    </source>
</evidence>
<sequence length="845" mass="93421">MGSAGRLANLGFPPTFVFETIGKGTEALSSYMLKERKMVMEHSSSSALSFSVDIIAGVSSTCGTETEENVCISAECCRSPGRARGRQREPEREKAKWWELEQQQLLLPRRSSCPGIGSAASTPLRRRSVLASCRLRSPPGLPPARGGCAPMDAPVQIFREEPDSTCSPGPCAPPSTSSSWLLGWADYDSNATGAFGDAQHNHTSISPAIPIIITAVYSVVFVVGLVGNSLVMFVIIRYTKMKTATNIYIFNLAMADALVTTTMPFQSTEYLMNSWPFGDVLCKIVISIDYYNMFTSIFTLTMMSVDRYIAVCHPVKALDFRTPLKAKIINICIWLLSSSVGISAIVLGGTKVREGECEHSKFSLFVSQGWRLNHFTGQPVPMLDNPFTEVKFPNIQSKPPLAQLEAISSCPVTCYLGEETDPHLSTTSFQVAVESDKVSPQPPFLQAKQPQFPQPPLIRFVLQTLHQLRCPSLDTLQHLNVSLVVRGPKLNTVFEGHDHFPSPAGHTISDTSQDAIGFLGRLGTLLAHIQAAVNQHPQVLFCQAAFQPLFSKPVALHGVAVTQVQDLALGLVKPHTIDLGPSIQPVQVPLQSLPPLKQINTPTQLGVICKLAEGALDPFVQIIDKDVKQNWPQHRALENTACDRPPTGVNSIHHHSLGPAIQTVFYPAKNTASTECSLQFPDRDYVWWDIFMKICVFVFAFVIPVLIIIVCYTLMILRLKSVRLLSGSREKDRNLRRITRLVLVVVAVFIICWTPIHIFVLVEALGDVSHSTAAISSYYFCIALGYTNSSLNPILYAFLDENFKRCFKDFCFPFKMRMDRQSTSRVRNTVQDPAYMREADGTNKP</sequence>
<evidence type="ECO:0000313" key="14">
    <source>
        <dbReference type="EMBL" id="KAK4828477.1"/>
    </source>
</evidence>
<keyword evidence="6 12" id="KW-0472">Membrane</keyword>
<evidence type="ECO:0000313" key="15">
    <source>
        <dbReference type="Proteomes" id="UP001333110"/>
    </source>
</evidence>
<evidence type="ECO:0000256" key="9">
    <source>
        <dbReference type="ARBA" id="ARBA00023224"/>
    </source>
</evidence>
<evidence type="ECO:0000256" key="7">
    <source>
        <dbReference type="ARBA" id="ARBA00023139"/>
    </source>
</evidence>
<comment type="caution">
    <text evidence="14">The sequence shown here is derived from an EMBL/GenBank/DDBJ whole genome shotgun (WGS) entry which is preliminary data.</text>
</comment>
<name>A0AAN7NN59_MYCAM</name>
<dbReference type="PROSITE" id="PS00237">
    <property type="entry name" value="G_PROTEIN_RECEP_F1_1"/>
    <property type="match status" value="1"/>
</dbReference>
<keyword evidence="2" id="KW-1003">Cell membrane</keyword>
<organism evidence="14 15">
    <name type="scientific">Mycteria americana</name>
    <name type="common">Wood stork</name>
    <dbReference type="NCBI Taxonomy" id="33587"/>
    <lineage>
        <taxon>Eukaryota</taxon>
        <taxon>Metazoa</taxon>
        <taxon>Chordata</taxon>
        <taxon>Craniata</taxon>
        <taxon>Vertebrata</taxon>
        <taxon>Euteleostomi</taxon>
        <taxon>Archelosauria</taxon>
        <taxon>Archosauria</taxon>
        <taxon>Dinosauria</taxon>
        <taxon>Saurischia</taxon>
        <taxon>Theropoda</taxon>
        <taxon>Coelurosauria</taxon>
        <taxon>Aves</taxon>
        <taxon>Neognathae</taxon>
        <taxon>Neoaves</taxon>
        <taxon>Aequornithes</taxon>
        <taxon>Ciconiiformes</taxon>
        <taxon>Ciconiidae</taxon>
        <taxon>Mycteria</taxon>
    </lineage>
</organism>
<dbReference type="GO" id="GO:0038048">
    <property type="term" value="F:dynorphin receptor activity"/>
    <property type="evidence" value="ECO:0007669"/>
    <property type="project" value="TreeGrafter"/>
</dbReference>
<dbReference type="GO" id="GO:0007218">
    <property type="term" value="P:neuropeptide signaling pathway"/>
    <property type="evidence" value="ECO:0007669"/>
    <property type="project" value="TreeGrafter"/>
</dbReference>
<comment type="subcellular location">
    <subcellularLocation>
        <location evidence="1">Cell membrane</location>
        <topology evidence="1">Multi-pass membrane protein</topology>
    </subcellularLocation>
</comment>
<dbReference type="Gene3D" id="1.20.1070.10">
    <property type="entry name" value="Rhodopsin 7-helix transmembrane proteins"/>
    <property type="match status" value="2"/>
</dbReference>
<keyword evidence="8 11" id="KW-0675">Receptor</keyword>
<keyword evidence="15" id="KW-1185">Reference proteome</keyword>
<keyword evidence="3 11" id="KW-0812">Transmembrane</keyword>
<keyword evidence="9 11" id="KW-0807">Transducer</keyword>
<evidence type="ECO:0000256" key="5">
    <source>
        <dbReference type="ARBA" id="ARBA00023040"/>
    </source>
</evidence>
<feature type="domain" description="G-protein coupled receptors family 1 profile" evidence="13">
    <location>
        <begin position="227"/>
        <end position="796"/>
    </location>
</feature>
<dbReference type="AlphaFoldDB" id="A0AAN7NN59"/>
<dbReference type="GO" id="GO:0019233">
    <property type="term" value="P:sensory perception of pain"/>
    <property type="evidence" value="ECO:0007669"/>
    <property type="project" value="TreeGrafter"/>
</dbReference>
<accession>A0AAN7NN59</accession>
<evidence type="ECO:0000256" key="8">
    <source>
        <dbReference type="ARBA" id="ARBA00023170"/>
    </source>
</evidence>
<feature type="non-terminal residue" evidence="14">
    <location>
        <position position="845"/>
    </location>
</feature>
<proteinExistence type="inferred from homology"/>
<evidence type="ECO:0000256" key="6">
    <source>
        <dbReference type="ARBA" id="ARBA00023136"/>
    </source>
</evidence>
<dbReference type="PANTHER" id="PTHR24229:SF1">
    <property type="entry name" value="KAPPA-TYPE OPIOID RECEPTOR"/>
    <property type="match status" value="1"/>
</dbReference>
<feature type="transmembrane region" description="Helical" evidence="12">
    <location>
        <begin position="685"/>
        <end position="717"/>
    </location>
</feature>
<dbReference type="PRINTS" id="PR00384">
    <property type="entry name" value="OPIOIDR"/>
</dbReference>
<evidence type="ECO:0000256" key="12">
    <source>
        <dbReference type="SAM" id="Phobius"/>
    </source>
</evidence>
<feature type="transmembrane region" description="Helical" evidence="12">
    <location>
        <begin position="738"/>
        <end position="762"/>
    </location>
</feature>
<keyword evidence="7" id="KW-0564">Palmitate</keyword>
<dbReference type="SUPFAM" id="SSF81321">
    <property type="entry name" value="Family A G protein-coupled receptor-like"/>
    <property type="match status" value="2"/>
</dbReference>
<dbReference type="Proteomes" id="UP001333110">
    <property type="component" value="Unassembled WGS sequence"/>
</dbReference>
<dbReference type="EMBL" id="JAUNZN010000002">
    <property type="protein sequence ID" value="KAK4828477.1"/>
    <property type="molecule type" value="Genomic_DNA"/>
</dbReference>
<protein>
    <recommendedName>
        <fullName evidence="13">G-protein coupled receptors family 1 profile domain-containing protein</fullName>
    </recommendedName>
</protein>
<dbReference type="Pfam" id="PF00001">
    <property type="entry name" value="7tm_1"/>
    <property type="match status" value="2"/>
</dbReference>
<feature type="transmembrane region" description="Helical" evidence="12">
    <location>
        <begin position="331"/>
        <end position="350"/>
    </location>
</feature>
<keyword evidence="10" id="KW-0449">Lipoprotein</keyword>
<feature type="transmembrane region" description="Helical" evidence="12">
    <location>
        <begin position="247"/>
        <end position="265"/>
    </location>
</feature>
<dbReference type="InterPro" id="IPR000276">
    <property type="entry name" value="GPCR_Rhodpsn"/>
</dbReference>
<dbReference type="InterPro" id="IPR001418">
    <property type="entry name" value="Opioid_rcpt"/>
</dbReference>
<evidence type="ECO:0000256" key="10">
    <source>
        <dbReference type="ARBA" id="ARBA00023288"/>
    </source>
</evidence>
<evidence type="ECO:0000256" key="3">
    <source>
        <dbReference type="ARBA" id="ARBA00022692"/>
    </source>
</evidence>
<evidence type="ECO:0000256" key="2">
    <source>
        <dbReference type="ARBA" id="ARBA00022475"/>
    </source>
</evidence>
<evidence type="ECO:0000256" key="4">
    <source>
        <dbReference type="ARBA" id="ARBA00022989"/>
    </source>
</evidence>
<evidence type="ECO:0000259" key="13">
    <source>
        <dbReference type="PROSITE" id="PS50262"/>
    </source>
</evidence>
<dbReference type="PANTHER" id="PTHR24229">
    <property type="entry name" value="NEUROPEPTIDES RECEPTOR"/>
    <property type="match status" value="1"/>
</dbReference>
<reference evidence="14 15" key="1">
    <citation type="journal article" date="2023" name="J. Hered.">
        <title>Chromosome-level genome of the wood stork (Mycteria americana) provides insight into avian chromosome evolution.</title>
        <authorList>
            <person name="Flamio R. Jr."/>
            <person name="Ramstad K.M."/>
        </authorList>
    </citation>
    <scope>NUCLEOTIDE SEQUENCE [LARGE SCALE GENOMIC DNA]</scope>
    <source>
        <strain evidence="14">JAX WOST 10</strain>
    </source>
</reference>
<feature type="transmembrane region" description="Helical" evidence="12">
    <location>
        <begin position="208"/>
        <end position="235"/>
    </location>
</feature>
<dbReference type="PRINTS" id="PR00237">
    <property type="entry name" value="GPCRRHODOPSN"/>
</dbReference>
<dbReference type="InterPro" id="IPR017452">
    <property type="entry name" value="GPCR_Rhodpsn_7TM"/>
</dbReference>
<dbReference type="GO" id="GO:0005886">
    <property type="term" value="C:plasma membrane"/>
    <property type="evidence" value="ECO:0007669"/>
    <property type="project" value="UniProtKB-SubCell"/>
</dbReference>
<comment type="similarity">
    <text evidence="11">Belongs to the G-protein coupled receptor 1 family.</text>
</comment>